<name>A0ABV9GBR9_9ACTN</name>
<proteinExistence type="predicted"/>
<gene>
    <name evidence="2" type="ORF">ACFO9E_19850</name>
</gene>
<evidence type="ECO:0000313" key="2">
    <source>
        <dbReference type="EMBL" id="MFC4610044.1"/>
    </source>
</evidence>
<feature type="region of interest" description="Disordered" evidence="1">
    <location>
        <begin position="1"/>
        <end position="22"/>
    </location>
</feature>
<evidence type="ECO:0000313" key="3">
    <source>
        <dbReference type="Proteomes" id="UP001595993"/>
    </source>
</evidence>
<keyword evidence="3" id="KW-1185">Reference proteome</keyword>
<sequence>MEASNVRHLGANGWEDGSGDTWNSFMLFKDPDGNGWVVQQAPAPLADR</sequence>
<accession>A0ABV9GBR9</accession>
<protein>
    <recommendedName>
        <fullName evidence="4">VOC family protein</fullName>
    </recommendedName>
</protein>
<dbReference type="RefSeq" id="WP_381197513.1">
    <property type="nucleotide sequence ID" value="NZ_JBHSFE010000014.1"/>
</dbReference>
<dbReference type="EMBL" id="JBHSFE010000014">
    <property type="protein sequence ID" value="MFC4610044.1"/>
    <property type="molecule type" value="Genomic_DNA"/>
</dbReference>
<dbReference type="Proteomes" id="UP001595993">
    <property type="component" value="Unassembled WGS sequence"/>
</dbReference>
<reference evidence="3" key="1">
    <citation type="journal article" date="2019" name="Int. J. Syst. Evol. Microbiol.">
        <title>The Global Catalogue of Microorganisms (GCM) 10K type strain sequencing project: providing services to taxonomists for standard genome sequencing and annotation.</title>
        <authorList>
            <consortium name="The Broad Institute Genomics Platform"/>
            <consortium name="The Broad Institute Genome Sequencing Center for Infectious Disease"/>
            <person name="Wu L."/>
            <person name="Ma J."/>
        </authorList>
    </citation>
    <scope>NUCLEOTIDE SEQUENCE [LARGE SCALE GENOMIC DNA]</scope>
    <source>
        <strain evidence="3">CGMCC 4.7139</strain>
    </source>
</reference>
<evidence type="ECO:0008006" key="4">
    <source>
        <dbReference type="Google" id="ProtNLM"/>
    </source>
</evidence>
<evidence type="ECO:0000256" key="1">
    <source>
        <dbReference type="SAM" id="MobiDB-lite"/>
    </source>
</evidence>
<organism evidence="2 3">
    <name type="scientific">Streptomyces maoxianensis</name>
    <dbReference type="NCBI Taxonomy" id="1459942"/>
    <lineage>
        <taxon>Bacteria</taxon>
        <taxon>Bacillati</taxon>
        <taxon>Actinomycetota</taxon>
        <taxon>Actinomycetes</taxon>
        <taxon>Kitasatosporales</taxon>
        <taxon>Streptomycetaceae</taxon>
        <taxon>Streptomyces</taxon>
    </lineage>
</organism>
<comment type="caution">
    <text evidence="2">The sequence shown here is derived from an EMBL/GenBank/DDBJ whole genome shotgun (WGS) entry which is preliminary data.</text>
</comment>